<evidence type="ECO:0000313" key="8">
    <source>
        <dbReference type="EMBL" id="KAA5801750.1"/>
    </source>
</evidence>
<keyword evidence="6" id="KW-0862">Zinc</keyword>
<evidence type="ECO:0000256" key="1">
    <source>
        <dbReference type="ARBA" id="ARBA00022438"/>
    </source>
</evidence>
<accession>A0A5M6ZC59</accession>
<keyword evidence="4" id="KW-0732">Signal</keyword>
<dbReference type="GO" id="GO:0008235">
    <property type="term" value="F:metalloexopeptidase activity"/>
    <property type="evidence" value="ECO:0007669"/>
    <property type="project" value="InterPro"/>
</dbReference>
<evidence type="ECO:0000259" key="7">
    <source>
        <dbReference type="Pfam" id="PF04389"/>
    </source>
</evidence>
<dbReference type="Pfam" id="PF04389">
    <property type="entry name" value="Peptidase_M28"/>
    <property type="match status" value="1"/>
</dbReference>
<reference evidence="8 9" key="1">
    <citation type="submission" date="2019-09" db="EMBL/GenBank/DDBJ databases">
        <authorList>
            <person name="Kevbrin V."/>
            <person name="Grouzdev D.S."/>
        </authorList>
    </citation>
    <scope>NUCLEOTIDE SEQUENCE [LARGE SCALE GENOMIC DNA]</scope>
    <source>
        <strain evidence="8 9">G-192</strain>
    </source>
</reference>
<dbReference type="Gene3D" id="3.40.630.10">
    <property type="entry name" value="Zn peptidases"/>
    <property type="match status" value="1"/>
</dbReference>
<keyword evidence="1" id="KW-0031">Aminopeptidase</keyword>
<evidence type="ECO:0000256" key="6">
    <source>
        <dbReference type="ARBA" id="ARBA00022833"/>
    </source>
</evidence>
<evidence type="ECO:0000256" key="5">
    <source>
        <dbReference type="ARBA" id="ARBA00022801"/>
    </source>
</evidence>
<evidence type="ECO:0000256" key="3">
    <source>
        <dbReference type="ARBA" id="ARBA00022723"/>
    </source>
</evidence>
<comment type="caution">
    <text evidence="8">The sequence shown here is derived from an EMBL/GenBank/DDBJ whole genome shotgun (WGS) entry which is preliminary data.</text>
</comment>
<organism evidence="8 9">
    <name type="scientific">Alkalicaulis satelles</name>
    <dbReference type="NCBI Taxonomy" id="2609175"/>
    <lineage>
        <taxon>Bacteria</taxon>
        <taxon>Pseudomonadati</taxon>
        <taxon>Pseudomonadota</taxon>
        <taxon>Alphaproteobacteria</taxon>
        <taxon>Maricaulales</taxon>
        <taxon>Maricaulaceae</taxon>
        <taxon>Alkalicaulis</taxon>
    </lineage>
</organism>
<dbReference type="SUPFAM" id="SSF53187">
    <property type="entry name" value="Zn-dependent exopeptidases"/>
    <property type="match status" value="1"/>
</dbReference>
<dbReference type="Proteomes" id="UP000325122">
    <property type="component" value="Unassembled WGS sequence"/>
</dbReference>
<dbReference type="EMBL" id="VWOJ01000004">
    <property type="protein sequence ID" value="KAA5801750.1"/>
    <property type="molecule type" value="Genomic_DNA"/>
</dbReference>
<dbReference type="AlphaFoldDB" id="A0A5M6ZC59"/>
<proteinExistence type="predicted"/>
<keyword evidence="9" id="KW-1185">Reference proteome</keyword>
<dbReference type="InterPro" id="IPR046450">
    <property type="entry name" value="PA_dom_sf"/>
</dbReference>
<keyword evidence="2" id="KW-0645">Protease</keyword>
<evidence type="ECO:0000256" key="4">
    <source>
        <dbReference type="ARBA" id="ARBA00022729"/>
    </source>
</evidence>
<dbReference type="GO" id="GO:0046872">
    <property type="term" value="F:metal ion binding"/>
    <property type="evidence" value="ECO:0007669"/>
    <property type="project" value="UniProtKB-KW"/>
</dbReference>
<dbReference type="PANTHER" id="PTHR12147:SF56">
    <property type="entry name" value="AMINOPEPTIDASE YDR415C-RELATED"/>
    <property type="match status" value="1"/>
</dbReference>
<evidence type="ECO:0000256" key="2">
    <source>
        <dbReference type="ARBA" id="ARBA00022670"/>
    </source>
</evidence>
<dbReference type="GO" id="GO:0004177">
    <property type="term" value="F:aminopeptidase activity"/>
    <property type="evidence" value="ECO:0007669"/>
    <property type="project" value="UniProtKB-KW"/>
</dbReference>
<keyword evidence="3" id="KW-0479">Metal-binding</keyword>
<dbReference type="InterPro" id="IPR045175">
    <property type="entry name" value="M28_fam"/>
</dbReference>
<dbReference type="CDD" id="cd04821">
    <property type="entry name" value="PA_M28_1_2"/>
    <property type="match status" value="1"/>
</dbReference>
<dbReference type="PANTHER" id="PTHR12147">
    <property type="entry name" value="METALLOPEPTIDASE M28 FAMILY MEMBER"/>
    <property type="match status" value="1"/>
</dbReference>
<name>A0A5M6ZC59_9PROT</name>
<gene>
    <name evidence="8" type="ORF">F1654_12300</name>
</gene>
<feature type="domain" description="Peptidase M28" evidence="7">
    <location>
        <begin position="309"/>
        <end position="516"/>
    </location>
</feature>
<dbReference type="InterPro" id="IPR007484">
    <property type="entry name" value="Peptidase_M28"/>
</dbReference>
<keyword evidence="5" id="KW-0378">Hydrolase</keyword>
<evidence type="ECO:0000313" key="9">
    <source>
        <dbReference type="Proteomes" id="UP000325122"/>
    </source>
</evidence>
<dbReference type="SUPFAM" id="SSF52025">
    <property type="entry name" value="PA domain"/>
    <property type="match status" value="1"/>
</dbReference>
<dbReference type="Gene3D" id="3.50.30.30">
    <property type="match status" value="1"/>
</dbReference>
<dbReference type="CDD" id="cd05660">
    <property type="entry name" value="M28_like_PA"/>
    <property type="match status" value="1"/>
</dbReference>
<protein>
    <submittedName>
        <fullName evidence="8">M28 family peptidase</fullName>
    </submittedName>
</protein>
<dbReference type="GO" id="GO:0006508">
    <property type="term" value="P:proteolysis"/>
    <property type="evidence" value="ECO:0007669"/>
    <property type="project" value="UniProtKB-KW"/>
</dbReference>
<sequence length="557" mass="60830">MGWAGAAALMLAACEAPQGAAPAPQQAGEFPGHQETSPGFAEADFRYRIEALADDRFAGRMPGDPRGEASADWIAAEMERIGLEPAGENGTFFQSVPLIESTKDESRSSFDIVINGEPMGLHGRRDVTYWSQDPVEHVAVEDSDMVFVGYGVVAPEYGWDDYAGLDVTGKTVVMLVNDPGYARPEAGRFNGRAMTYYGRWTYKFEEAARQGAAGAIIVHQTAPASYGWSIVENSWNGPQLILDGGDESFVPVQSWIQESVAERLFEAVGLDFHALAEAAAEPGFAPVPLNGASMSSQMHNDLRRINSRNVAGRVTGAERPDEHLIYLAHWDHLGERTADTGEVEIFNGAIDNATGVAMILELAEAFASADNRPARSVMFVAVTAEEQGLLGSEYYARNPLVPLNQTVGGFNFDALLPTGPVRDVRVVGLGNSQMDDILREEAQARGRVLTPEPNPEAGSFYRSDHISLARRGVPMIYASGGIDHVEFGRDHGAAIAADYRARYHQPSDEFNPDWDFSGYVVDAELFYAAARRITDSDDWPNWHEGNEFRALRDAMME</sequence>